<organism evidence="1 2">
    <name type="scientific">Nibea albiflora</name>
    <name type="common">Yellow drum</name>
    <name type="synonym">Corvina albiflora</name>
    <dbReference type="NCBI Taxonomy" id="240163"/>
    <lineage>
        <taxon>Eukaryota</taxon>
        <taxon>Metazoa</taxon>
        <taxon>Chordata</taxon>
        <taxon>Craniata</taxon>
        <taxon>Vertebrata</taxon>
        <taxon>Euteleostomi</taxon>
        <taxon>Actinopterygii</taxon>
        <taxon>Neopterygii</taxon>
        <taxon>Teleostei</taxon>
        <taxon>Neoteleostei</taxon>
        <taxon>Acanthomorphata</taxon>
        <taxon>Eupercaria</taxon>
        <taxon>Sciaenidae</taxon>
        <taxon>Nibea</taxon>
    </lineage>
</organism>
<evidence type="ECO:0000313" key="2">
    <source>
        <dbReference type="Proteomes" id="UP000805704"/>
    </source>
</evidence>
<keyword evidence="2" id="KW-1185">Reference proteome</keyword>
<reference evidence="1" key="1">
    <citation type="submission" date="2020-04" db="EMBL/GenBank/DDBJ databases">
        <title>A chromosome-scale assembly and high-density genetic map of the yellow drum (Nibea albiflora) genome.</title>
        <authorList>
            <person name="Xu D."/>
            <person name="Zhang W."/>
            <person name="Chen R."/>
            <person name="Tan P."/>
            <person name="Wang L."/>
            <person name="Song H."/>
            <person name="Tian L."/>
            <person name="Zhu Q."/>
            <person name="Wang B."/>
        </authorList>
    </citation>
    <scope>NUCLEOTIDE SEQUENCE</scope>
    <source>
        <strain evidence="1">ZJHYS-2018</strain>
    </source>
</reference>
<evidence type="ECO:0000313" key="1">
    <source>
        <dbReference type="EMBL" id="KAG8000074.1"/>
    </source>
</evidence>
<dbReference type="EMBL" id="CM024797">
    <property type="protein sequence ID" value="KAG8000074.1"/>
    <property type="molecule type" value="Genomic_DNA"/>
</dbReference>
<dbReference type="Proteomes" id="UP000805704">
    <property type="component" value="Chromosome 9"/>
</dbReference>
<gene>
    <name evidence="1" type="ORF">GBF38_002216</name>
</gene>
<sequence length="159" mass="17947">MKLLLIAALVAALSVDAAFSRKKSWSRKNLSPKSQGTSNGDCLSGDGSSYRGSVSKSARNRRCLNWNLFSYPQGASMELGNHNYCRNPNQSLKPWCRVRIGKRIVREFCHIPPCKASIGNWKSFKIFNKTNLKELSVYLGKTDIRKNNADKEQDFTVEK</sequence>
<comment type="caution">
    <text evidence="1">The sequence shown here is derived from an EMBL/GenBank/DDBJ whole genome shotgun (WGS) entry which is preliminary data.</text>
</comment>
<name>A0ACB7ED19_NIBAL</name>
<feature type="non-terminal residue" evidence="1">
    <location>
        <position position="159"/>
    </location>
</feature>
<accession>A0ACB7ED19</accession>
<protein>
    <submittedName>
        <fullName evidence="1">Salivary plasminogen activator gamma</fullName>
    </submittedName>
</protein>
<proteinExistence type="predicted"/>